<keyword evidence="1" id="KW-0812">Transmembrane</keyword>
<organism evidence="3 4">
    <name type="scientific">Candidatus Cryptobacteroides faecipullorum</name>
    <dbReference type="NCBI Taxonomy" id="2840764"/>
    <lineage>
        <taxon>Bacteria</taxon>
        <taxon>Pseudomonadati</taxon>
        <taxon>Bacteroidota</taxon>
        <taxon>Bacteroidia</taxon>
        <taxon>Bacteroidales</taxon>
        <taxon>Candidatus Cryptobacteroides</taxon>
    </lineage>
</organism>
<dbReference type="GO" id="GO:0016747">
    <property type="term" value="F:acyltransferase activity, transferring groups other than amino-acyl groups"/>
    <property type="evidence" value="ECO:0007669"/>
    <property type="project" value="InterPro"/>
</dbReference>
<reference evidence="3" key="1">
    <citation type="submission" date="2020-10" db="EMBL/GenBank/DDBJ databases">
        <authorList>
            <person name="Gilroy R."/>
        </authorList>
    </citation>
    <scope>NUCLEOTIDE SEQUENCE</scope>
    <source>
        <strain evidence="3">B1-15692</strain>
    </source>
</reference>
<dbReference type="AlphaFoldDB" id="A0A9D9NBD4"/>
<dbReference type="Pfam" id="PF00583">
    <property type="entry name" value="Acetyltransf_1"/>
    <property type="match status" value="1"/>
</dbReference>
<comment type="caution">
    <text evidence="3">The sequence shown here is derived from an EMBL/GenBank/DDBJ whole genome shotgun (WGS) entry which is preliminary data.</text>
</comment>
<dbReference type="SUPFAM" id="SSF55729">
    <property type="entry name" value="Acyl-CoA N-acyltransferases (Nat)"/>
    <property type="match status" value="1"/>
</dbReference>
<keyword evidence="1" id="KW-0472">Membrane</keyword>
<proteinExistence type="predicted"/>
<dbReference type="CDD" id="cd04301">
    <property type="entry name" value="NAT_SF"/>
    <property type="match status" value="1"/>
</dbReference>
<evidence type="ECO:0000313" key="3">
    <source>
        <dbReference type="EMBL" id="MBO8466955.1"/>
    </source>
</evidence>
<keyword evidence="1" id="KW-1133">Transmembrane helix</keyword>
<protein>
    <submittedName>
        <fullName evidence="3">GNAT family N-acetyltransferase</fullName>
    </submittedName>
</protein>
<dbReference type="Proteomes" id="UP000823660">
    <property type="component" value="Unassembled WGS sequence"/>
</dbReference>
<dbReference type="InterPro" id="IPR016181">
    <property type="entry name" value="Acyl_CoA_acyltransferase"/>
</dbReference>
<evidence type="ECO:0000256" key="1">
    <source>
        <dbReference type="SAM" id="Phobius"/>
    </source>
</evidence>
<dbReference type="Gene3D" id="3.40.630.30">
    <property type="match status" value="1"/>
</dbReference>
<dbReference type="InterPro" id="IPR000182">
    <property type="entry name" value="GNAT_dom"/>
</dbReference>
<sequence>MVKLLLYIKHHLTFIWSIVEWCNSMLFYVLYGKRLKNTVKNIGTLSNRPDLVFRSIEANDLKGLETFFSEQPKEAFKFFNPHGFDLESLRKINRNKAFLMIGCYKDNVLAGYCFLRFFANKQAFRGKIVDPRFQGQGIAKEMGRLTTEICRKMEFRLFATISKDNVKSIASSKAVNDVKIVKELPDGYYYVEYLNKK</sequence>
<reference evidence="3" key="2">
    <citation type="journal article" date="2021" name="PeerJ">
        <title>Extensive microbial diversity within the chicken gut microbiome revealed by metagenomics and culture.</title>
        <authorList>
            <person name="Gilroy R."/>
            <person name="Ravi A."/>
            <person name="Getino M."/>
            <person name="Pursley I."/>
            <person name="Horton D.L."/>
            <person name="Alikhan N.F."/>
            <person name="Baker D."/>
            <person name="Gharbi K."/>
            <person name="Hall N."/>
            <person name="Watson M."/>
            <person name="Adriaenssens E.M."/>
            <person name="Foster-Nyarko E."/>
            <person name="Jarju S."/>
            <person name="Secka A."/>
            <person name="Antonio M."/>
            <person name="Oren A."/>
            <person name="Chaudhuri R.R."/>
            <person name="La Ragione R."/>
            <person name="Hildebrand F."/>
            <person name="Pallen M.J."/>
        </authorList>
    </citation>
    <scope>NUCLEOTIDE SEQUENCE</scope>
    <source>
        <strain evidence="3">B1-15692</strain>
    </source>
</reference>
<dbReference type="PROSITE" id="PS51186">
    <property type="entry name" value="GNAT"/>
    <property type="match status" value="1"/>
</dbReference>
<feature type="domain" description="N-acetyltransferase" evidence="2">
    <location>
        <begin position="51"/>
        <end position="197"/>
    </location>
</feature>
<evidence type="ECO:0000259" key="2">
    <source>
        <dbReference type="PROSITE" id="PS51186"/>
    </source>
</evidence>
<gene>
    <name evidence="3" type="ORF">IAB99_04235</name>
</gene>
<accession>A0A9D9NBD4</accession>
<name>A0A9D9NBD4_9BACT</name>
<feature type="transmembrane region" description="Helical" evidence="1">
    <location>
        <begin position="12"/>
        <end position="31"/>
    </location>
</feature>
<dbReference type="EMBL" id="JADIMH010000022">
    <property type="protein sequence ID" value="MBO8466955.1"/>
    <property type="molecule type" value="Genomic_DNA"/>
</dbReference>
<evidence type="ECO:0000313" key="4">
    <source>
        <dbReference type="Proteomes" id="UP000823660"/>
    </source>
</evidence>